<organism evidence="1 2">
    <name type="scientific">Bacillus cereus</name>
    <dbReference type="NCBI Taxonomy" id="1396"/>
    <lineage>
        <taxon>Bacteria</taxon>
        <taxon>Bacillati</taxon>
        <taxon>Bacillota</taxon>
        <taxon>Bacilli</taxon>
        <taxon>Bacillales</taxon>
        <taxon>Bacillaceae</taxon>
        <taxon>Bacillus</taxon>
        <taxon>Bacillus cereus group</taxon>
    </lineage>
</organism>
<dbReference type="AlphaFoldDB" id="A0A162P4H5"/>
<dbReference type="PATRIC" id="fig|1396.535.peg.4399"/>
<dbReference type="RefSeq" id="WP_063260937.1">
    <property type="nucleotide sequence ID" value="NZ_LJKE01000043.1"/>
</dbReference>
<reference evidence="1 2" key="1">
    <citation type="submission" date="2015-09" db="EMBL/GenBank/DDBJ databases">
        <title>Bacillus cereus food isolates.</title>
        <authorList>
            <person name="Boekhorst J."/>
        </authorList>
    </citation>
    <scope>NUCLEOTIDE SEQUENCE [LARGE SCALE GENOMIC DNA]</scope>
    <source>
        <strain evidence="1 2">B4088</strain>
    </source>
</reference>
<protein>
    <submittedName>
        <fullName evidence="1">Uncharacterized protein</fullName>
    </submittedName>
</protein>
<accession>A0A162P4H5</accession>
<gene>
    <name evidence="1" type="ORF">B4088_2439</name>
</gene>
<name>A0A162P4H5_BACCE</name>
<dbReference type="Proteomes" id="UP000076482">
    <property type="component" value="Unassembled WGS sequence"/>
</dbReference>
<evidence type="ECO:0000313" key="1">
    <source>
        <dbReference type="EMBL" id="KZD66323.1"/>
    </source>
</evidence>
<evidence type="ECO:0000313" key="2">
    <source>
        <dbReference type="Proteomes" id="UP000076482"/>
    </source>
</evidence>
<comment type="caution">
    <text evidence="1">The sequence shown here is derived from an EMBL/GenBank/DDBJ whole genome shotgun (WGS) entry which is preliminary data.</text>
</comment>
<dbReference type="EMBL" id="LJKE01000043">
    <property type="protein sequence ID" value="KZD66323.1"/>
    <property type="molecule type" value="Genomic_DNA"/>
</dbReference>
<proteinExistence type="predicted"/>
<sequence>MKRLMIHESTVVIRRDNLVNFSDELYYQYYKKEQGKLRSLQEKRLPKLKVTDDIFSLSLYYKDSNKRESRIFFDGTVSLETLTITSVTVEGKKFTPSACKAITNLLKKLTEYGDGDVLIEVDGVLISIVNGVSQVVE</sequence>